<accession>A0ABT1MXA1</accession>
<keyword evidence="2" id="KW-1185">Reference proteome</keyword>
<evidence type="ECO:0000313" key="2">
    <source>
        <dbReference type="Proteomes" id="UP001203945"/>
    </source>
</evidence>
<name>A0ABT1MXA1_9RHOB</name>
<protein>
    <submittedName>
        <fullName evidence="1">Uncharacterized protein</fullName>
    </submittedName>
</protein>
<dbReference type="RefSeq" id="WP_255330972.1">
    <property type="nucleotide sequence ID" value="NZ_JAKZEU010000007.1"/>
</dbReference>
<reference evidence="1 2" key="1">
    <citation type="submission" date="2022-03" db="EMBL/GenBank/DDBJ databases">
        <authorList>
            <person name="He Y."/>
        </authorList>
    </citation>
    <scope>NUCLEOTIDE SEQUENCE [LARGE SCALE GENOMIC DNA]</scope>
    <source>
        <strain evidence="1 2">TK19116</strain>
    </source>
</reference>
<organism evidence="1 2">
    <name type="scientific">Paracoccus albicereus</name>
    <dbReference type="NCBI Taxonomy" id="2922394"/>
    <lineage>
        <taxon>Bacteria</taxon>
        <taxon>Pseudomonadati</taxon>
        <taxon>Pseudomonadota</taxon>
        <taxon>Alphaproteobacteria</taxon>
        <taxon>Rhodobacterales</taxon>
        <taxon>Paracoccaceae</taxon>
        <taxon>Paracoccus</taxon>
    </lineage>
</organism>
<comment type="caution">
    <text evidence="1">The sequence shown here is derived from an EMBL/GenBank/DDBJ whole genome shotgun (WGS) entry which is preliminary data.</text>
</comment>
<dbReference type="Proteomes" id="UP001203945">
    <property type="component" value="Unassembled WGS sequence"/>
</dbReference>
<proteinExistence type="predicted"/>
<sequence>MRATLSALPPKEKTTFTNRETVTALAAEILHARGALGYSVEDIAMMLAEHGIEIKPATLRGYLREVAKSTPAKTVKRRGKPGATVTAAAPLQIDSGIGCESAAADAAAPLRGFDG</sequence>
<dbReference type="EMBL" id="JAKZEU010000007">
    <property type="protein sequence ID" value="MCQ0971958.1"/>
    <property type="molecule type" value="Genomic_DNA"/>
</dbReference>
<evidence type="ECO:0000313" key="1">
    <source>
        <dbReference type="EMBL" id="MCQ0971958.1"/>
    </source>
</evidence>
<gene>
    <name evidence="1" type="ORF">MLD63_16160</name>
</gene>